<gene>
    <name evidence="2" type="ordered locus">CLI_1920</name>
</gene>
<evidence type="ECO:0000256" key="1">
    <source>
        <dbReference type="SAM" id="Coils"/>
    </source>
</evidence>
<feature type="coiled-coil region" evidence="1">
    <location>
        <begin position="10"/>
        <end position="37"/>
    </location>
</feature>
<accession>A7GEG8</accession>
<dbReference type="EMBL" id="CP000728">
    <property type="protein sequence ID" value="ABS39295.1"/>
    <property type="molecule type" value="Genomic_DNA"/>
</dbReference>
<proteinExistence type="predicted"/>
<keyword evidence="1" id="KW-0175">Coiled coil</keyword>
<name>A7GEG8_CLOBL</name>
<dbReference type="RefSeq" id="WP_012099896.1">
    <property type="nucleotide sequence ID" value="NC_009699.1"/>
</dbReference>
<reference evidence="3" key="1">
    <citation type="submission" date="2007-06" db="EMBL/GenBank/DDBJ databases">
        <authorList>
            <person name="Brinkac L.M."/>
            <person name="Daugherty S."/>
            <person name="Dodson R.J."/>
            <person name="Madupu R."/>
            <person name="Brown J.L."/>
            <person name="Bruce D."/>
            <person name="Detter C."/>
            <person name="Munk C."/>
            <person name="Smith L.A."/>
            <person name="Smith T.J."/>
            <person name="White O."/>
            <person name="Brettin T.S."/>
        </authorList>
    </citation>
    <scope>NUCLEOTIDE SEQUENCE [LARGE SCALE GENOMIC DNA]</scope>
    <source>
        <strain evidence="3">Langeland / NCTC 10281 / Type F</strain>
    </source>
</reference>
<evidence type="ECO:0000313" key="2">
    <source>
        <dbReference type="EMBL" id="ABS39295.1"/>
    </source>
</evidence>
<sequence>MKYIKRTSKKLRQELLNKALREELEFLRKRCFLYKRRKFLLVPIEIREKIFDDYRIEGMYTKVEKDKYNYTHLIEIKKPILWGCHKMPMKYYRKQCYEELREVIRHELVHAFIEERYENIFPNLKDKTQDASPIFLILLNWVFGRSGHECAYKFETTEEFKNIDNFMTFEELDNYIIEKLNDYNIKIEKLKEFSNKDSFNKGEVKKLITITNKFKFSARKVGFNKLLEYSWEDVMLDHCNNYRKIHNINRTWEIGCNVTSDKIPHLYNRKQNCNPQYYNNKKQLITINNNINDLKKITAEDIKTIILKDEKNI</sequence>
<evidence type="ECO:0000313" key="3">
    <source>
        <dbReference type="Proteomes" id="UP000002410"/>
    </source>
</evidence>
<protein>
    <recommendedName>
        <fullName evidence="4">SprT-like domain-containing protein</fullName>
    </recommendedName>
</protein>
<dbReference type="HOGENOM" id="CLU_876334_0_0_9"/>
<dbReference type="Proteomes" id="UP000002410">
    <property type="component" value="Chromosome"/>
</dbReference>
<organism evidence="2 3">
    <name type="scientific">Clostridium botulinum (strain Langeland / NCTC 10281 / Type F)</name>
    <dbReference type="NCBI Taxonomy" id="441772"/>
    <lineage>
        <taxon>Bacteria</taxon>
        <taxon>Bacillati</taxon>
        <taxon>Bacillota</taxon>
        <taxon>Clostridia</taxon>
        <taxon>Eubacteriales</taxon>
        <taxon>Clostridiaceae</taxon>
        <taxon>Clostridium</taxon>
    </lineage>
</organism>
<dbReference type="KEGG" id="cbf:CLI_1920"/>
<dbReference type="AlphaFoldDB" id="A7GEG8"/>
<evidence type="ECO:0008006" key="4">
    <source>
        <dbReference type="Google" id="ProtNLM"/>
    </source>
</evidence>